<proteinExistence type="predicted"/>
<dbReference type="InterPro" id="IPR029192">
    <property type="entry name" value="SPATA25"/>
</dbReference>
<reference evidence="3" key="1">
    <citation type="submission" date="2025-08" db="UniProtKB">
        <authorList>
            <consortium name="RefSeq"/>
        </authorList>
    </citation>
    <scope>IDENTIFICATION</scope>
</reference>
<dbReference type="GO" id="GO:0007283">
    <property type="term" value="P:spermatogenesis"/>
    <property type="evidence" value="ECO:0007669"/>
    <property type="project" value="Ensembl"/>
</dbReference>
<evidence type="ECO:0000256" key="1">
    <source>
        <dbReference type="SAM" id="MobiDB-lite"/>
    </source>
</evidence>
<dbReference type="GeneID" id="101560751"/>
<dbReference type="PANTHER" id="PTHR36857">
    <property type="entry name" value="SPERMATOGENESIS-ASSOCIATED PROTEIN 25"/>
    <property type="match status" value="1"/>
</dbReference>
<dbReference type="PANTHER" id="PTHR36857:SF1">
    <property type="entry name" value="SPERMATOGENESIS-ASSOCIATED PROTEIN 25"/>
    <property type="match status" value="1"/>
</dbReference>
<evidence type="ECO:0000313" key="3">
    <source>
        <dbReference type="RefSeq" id="XP_004636146.1"/>
    </source>
</evidence>
<dbReference type="OMA" id="GWEDGCS"/>
<dbReference type="Pfam" id="PF15218">
    <property type="entry name" value="SPATA25"/>
    <property type="match status" value="1"/>
</dbReference>
<feature type="region of interest" description="Disordered" evidence="1">
    <location>
        <begin position="1"/>
        <end position="28"/>
    </location>
</feature>
<dbReference type="InParanoid" id="A0A6P3F0L5"/>
<protein>
    <submittedName>
        <fullName evidence="3">Spermatogenesis-associated protein 25</fullName>
    </submittedName>
</protein>
<keyword evidence="2" id="KW-1185">Reference proteome</keyword>
<sequence length="223" mass="23427">MSYFRSPQAHPGLLPSGQGGAASPGSSLGLYSPAEPVVVASGGSGPLSQKAEQVVPGTQAEPEGRHCPGGASWETLPRKEYSRYCHQLCLMRPPESLGWESGCSRSRAPHVGGPSRPGPLLLCGVSPGVLPVPSEAEGKEASGTQSDICILTLAMMIAGIPTVPVPGLREEDLIRAAQAFMLAHPEPERAEEGVQWVQTQAHRAFGEMPLVRSWRGQPPGPCL</sequence>
<dbReference type="AlphaFoldDB" id="A0A6P3F0L5"/>
<feature type="region of interest" description="Disordered" evidence="1">
    <location>
        <begin position="41"/>
        <end position="71"/>
    </location>
</feature>
<evidence type="ECO:0000313" key="2">
    <source>
        <dbReference type="Proteomes" id="UP000515203"/>
    </source>
</evidence>
<dbReference type="CTD" id="128497"/>
<organism evidence="2 3">
    <name type="scientific">Octodon degus</name>
    <name type="common">Degu</name>
    <name type="synonym">Sciurus degus</name>
    <dbReference type="NCBI Taxonomy" id="10160"/>
    <lineage>
        <taxon>Eukaryota</taxon>
        <taxon>Metazoa</taxon>
        <taxon>Chordata</taxon>
        <taxon>Craniata</taxon>
        <taxon>Vertebrata</taxon>
        <taxon>Euteleostomi</taxon>
        <taxon>Mammalia</taxon>
        <taxon>Eutheria</taxon>
        <taxon>Euarchontoglires</taxon>
        <taxon>Glires</taxon>
        <taxon>Rodentia</taxon>
        <taxon>Hystricomorpha</taxon>
        <taxon>Octodontidae</taxon>
        <taxon>Octodon</taxon>
    </lineage>
</organism>
<dbReference type="Proteomes" id="UP000515203">
    <property type="component" value="Unplaced"/>
</dbReference>
<dbReference type="RefSeq" id="XP_004636146.1">
    <property type="nucleotide sequence ID" value="XM_004636089.2"/>
</dbReference>
<gene>
    <name evidence="3" type="primary">Spata25</name>
</gene>
<accession>A0A6P3F0L5</accession>
<dbReference type="OrthoDB" id="9038306at2759"/>
<name>A0A6P3F0L5_OCTDE</name>